<feature type="transmembrane region" description="Helical" evidence="5">
    <location>
        <begin position="95"/>
        <end position="117"/>
    </location>
</feature>
<dbReference type="EMBL" id="UYRX01000579">
    <property type="protein sequence ID" value="VDK84109.1"/>
    <property type="molecule type" value="Genomic_DNA"/>
</dbReference>
<dbReference type="Gene3D" id="3.40.30.10">
    <property type="entry name" value="Glutaredoxin"/>
    <property type="match status" value="1"/>
</dbReference>
<keyword evidence="2" id="KW-0186">Copper</keyword>
<keyword evidence="4" id="KW-0175">Coiled coil</keyword>
<evidence type="ECO:0000256" key="5">
    <source>
        <dbReference type="SAM" id="Phobius"/>
    </source>
</evidence>
<dbReference type="PANTHER" id="PTHR12151:SF5">
    <property type="entry name" value="AT19154P"/>
    <property type="match status" value="1"/>
</dbReference>
<proteinExistence type="inferred from homology"/>
<accession>A0A3P6TL74</accession>
<keyword evidence="7" id="KW-1185">Reference proteome</keyword>
<evidence type="ECO:0000256" key="1">
    <source>
        <dbReference type="ARBA" id="ARBA00010996"/>
    </source>
</evidence>
<dbReference type="GO" id="GO:0033617">
    <property type="term" value="P:mitochondrial respiratory chain complex IV assembly"/>
    <property type="evidence" value="ECO:0007669"/>
    <property type="project" value="TreeGrafter"/>
</dbReference>
<keyword evidence="2" id="KW-0479">Metal-binding</keyword>
<dbReference type="InterPro" id="IPR036249">
    <property type="entry name" value="Thioredoxin-like_sf"/>
</dbReference>
<feature type="disulfide bond" description="Redox-active" evidence="3">
    <location>
        <begin position="171"/>
        <end position="175"/>
    </location>
</feature>
<feature type="binding site" evidence="2">
    <location>
        <position position="262"/>
    </location>
    <ligand>
        <name>Cu cation</name>
        <dbReference type="ChEBI" id="CHEBI:23378"/>
    </ligand>
</feature>
<dbReference type="GO" id="GO:0005739">
    <property type="term" value="C:mitochondrion"/>
    <property type="evidence" value="ECO:0007669"/>
    <property type="project" value="GOC"/>
</dbReference>
<dbReference type="AlphaFoldDB" id="A0A3P6TL74"/>
<evidence type="ECO:0000313" key="7">
    <source>
        <dbReference type="Proteomes" id="UP000277928"/>
    </source>
</evidence>
<keyword evidence="5" id="KW-0472">Membrane</keyword>
<dbReference type="Proteomes" id="UP000277928">
    <property type="component" value="Unassembled WGS sequence"/>
</dbReference>
<evidence type="ECO:0000313" key="6">
    <source>
        <dbReference type="EMBL" id="VDK84109.1"/>
    </source>
</evidence>
<keyword evidence="5" id="KW-1133">Transmembrane helix</keyword>
<dbReference type="InterPro" id="IPR003782">
    <property type="entry name" value="SCO1/SenC"/>
</dbReference>
<evidence type="ECO:0000256" key="3">
    <source>
        <dbReference type="PIRSR" id="PIRSR603782-2"/>
    </source>
</evidence>
<name>A0A3P6TL74_LITSI</name>
<dbReference type="OrthoDB" id="270009at2759"/>
<dbReference type="OMA" id="TIITYLM"/>
<protein>
    <recommendedName>
        <fullName evidence="8">Thioredoxin domain-containing protein</fullName>
    </recommendedName>
</protein>
<evidence type="ECO:0000256" key="4">
    <source>
        <dbReference type="SAM" id="Coils"/>
    </source>
</evidence>
<reference evidence="6 7" key="1">
    <citation type="submission" date="2018-08" db="EMBL/GenBank/DDBJ databases">
        <authorList>
            <person name="Laetsch R D."/>
            <person name="Stevens L."/>
            <person name="Kumar S."/>
            <person name="Blaxter L. M."/>
        </authorList>
    </citation>
    <scope>NUCLEOTIDE SEQUENCE [LARGE SCALE GENOMIC DNA]</scope>
</reference>
<organism evidence="6 7">
    <name type="scientific">Litomosoides sigmodontis</name>
    <name type="common">Filarial nematode worm</name>
    <dbReference type="NCBI Taxonomy" id="42156"/>
    <lineage>
        <taxon>Eukaryota</taxon>
        <taxon>Metazoa</taxon>
        <taxon>Ecdysozoa</taxon>
        <taxon>Nematoda</taxon>
        <taxon>Chromadorea</taxon>
        <taxon>Rhabditida</taxon>
        <taxon>Spirurina</taxon>
        <taxon>Spiruromorpha</taxon>
        <taxon>Filarioidea</taxon>
        <taxon>Onchocercidae</taxon>
        <taxon>Litomosoides</taxon>
    </lineage>
</organism>
<dbReference type="SUPFAM" id="SSF52833">
    <property type="entry name" value="Thioredoxin-like"/>
    <property type="match status" value="1"/>
</dbReference>
<feature type="binding site" evidence="2">
    <location>
        <position position="175"/>
    </location>
    <ligand>
        <name>Cu cation</name>
        <dbReference type="ChEBI" id="CHEBI:23378"/>
    </ligand>
</feature>
<keyword evidence="5" id="KW-0812">Transmembrane</keyword>
<evidence type="ECO:0000256" key="2">
    <source>
        <dbReference type="PIRSR" id="PIRSR603782-1"/>
    </source>
</evidence>
<dbReference type="CDD" id="cd02968">
    <property type="entry name" value="SCO"/>
    <property type="match status" value="1"/>
</dbReference>
<dbReference type="FunFam" id="3.40.30.10:FF:000013">
    <property type="entry name" value="Blast:Protein SCO1 homolog, mitochondrial"/>
    <property type="match status" value="1"/>
</dbReference>
<dbReference type="GO" id="GO:0046872">
    <property type="term" value="F:metal ion binding"/>
    <property type="evidence" value="ECO:0007669"/>
    <property type="project" value="UniProtKB-KW"/>
</dbReference>
<keyword evidence="3" id="KW-1015">Disulfide bond</keyword>
<feature type="binding site" evidence="2">
    <location>
        <position position="171"/>
    </location>
    <ligand>
        <name>Cu cation</name>
        <dbReference type="ChEBI" id="CHEBI:23378"/>
    </ligand>
</feature>
<dbReference type="PANTHER" id="PTHR12151">
    <property type="entry name" value="ELECTRON TRANSPORT PROTIN SCO1/SENC FAMILY MEMBER"/>
    <property type="match status" value="1"/>
</dbReference>
<sequence length="309" mass="35594">MFRVTCAILFRLSPYNSSRQRYCIRRCFLHGTNSLRFASVDSKSTGLKRKSVRNDDLKVDIEDLEEALKRDEMSTLNKENIRQLKDRKRNIREVFTGKLAMVVVGVSVILVVILSGLREKKMRELENERKQTIGKARIGGPWELVDMDGNLGGSEKLKGNWLLLYFGFTHCPDVCPDSIEKMVEVVEILEKSEEKINVIPVFISVDPERDTVKRVKEYCTEFSPKIKGYTGSKEQVAKVAKAFRVYYSQGPKVDGNDYIVDHTVIMYLMDPDGAFHDYYGQNRSAQEIAKIIKLKVFKNNMLNKKKGWF</sequence>
<gene>
    <name evidence="6" type="ORF">NLS_LOCUS6509</name>
</gene>
<comment type="similarity">
    <text evidence="1">Belongs to the SCO1/2 family.</text>
</comment>
<feature type="coiled-coil region" evidence="4">
    <location>
        <begin position="47"/>
        <end position="74"/>
    </location>
</feature>
<dbReference type="STRING" id="42156.A0A3P6TL74"/>
<evidence type="ECO:0008006" key="8">
    <source>
        <dbReference type="Google" id="ProtNLM"/>
    </source>
</evidence>
<dbReference type="Pfam" id="PF02630">
    <property type="entry name" value="SCO1-SenC"/>
    <property type="match status" value="1"/>
</dbReference>